<evidence type="ECO:0000313" key="1">
    <source>
        <dbReference type="EMBL" id="KAI3702825.1"/>
    </source>
</evidence>
<reference evidence="1 2" key="2">
    <citation type="journal article" date="2022" name="Mol. Ecol. Resour.">
        <title>The genomes of chicory, endive, great burdock and yacon provide insights into Asteraceae paleo-polyploidization history and plant inulin production.</title>
        <authorList>
            <person name="Fan W."/>
            <person name="Wang S."/>
            <person name="Wang H."/>
            <person name="Wang A."/>
            <person name="Jiang F."/>
            <person name="Liu H."/>
            <person name="Zhao H."/>
            <person name="Xu D."/>
            <person name="Zhang Y."/>
        </authorList>
    </citation>
    <scope>NUCLEOTIDE SEQUENCE [LARGE SCALE GENOMIC DNA]</scope>
    <source>
        <strain evidence="2">cv. Niubang</strain>
    </source>
</reference>
<dbReference type="EMBL" id="CM042055">
    <property type="protein sequence ID" value="KAI3702825.1"/>
    <property type="molecule type" value="Genomic_DNA"/>
</dbReference>
<organism evidence="1 2">
    <name type="scientific">Arctium lappa</name>
    <name type="common">Greater burdock</name>
    <name type="synonym">Lappa major</name>
    <dbReference type="NCBI Taxonomy" id="4217"/>
    <lineage>
        <taxon>Eukaryota</taxon>
        <taxon>Viridiplantae</taxon>
        <taxon>Streptophyta</taxon>
        <taxon>Embryophyta</taxon>
        <taxon>Tracheophyta</taxon>
        <taxon>Spermatophyta</taxon>
        <taxon>Magnoliopsida</taxon>
        <taxon>eudicotyledons</taxon>
        <taxon>Gunneridae</taxon>
        <taxon>Pentapetalae</taxon>
        <taxon>asterids</taxon>
        <taxon>campanulids</taxon>
        <taxon>Asterales</taxon>
        <taxon>Asteraceae</taxon>
        <taxon>Carduoideae</taxon>
        <taxon>Cardueae</taxon>
        <taxon>Arctiinae</taxon>
        <taxon>Arctium</taxon>
    </lineage>
</organism>
<comment type="caution">
    <text evidence="1">The sequence shown here is derived from an EMBL/GenBank/DDBJ whole genome shotgun (WGS) entry which is preliminary data.</text>
</comment>
<sequence length="133" mass="14583">MMFSSSSSIAAVPRILKETSGVFFAKTLGILKQSADLCVEKIKDIPCLTCPTKPQGSMAVMVKLNVSMLKDITDDIDFCFKLAKEESVIILPGVAVGLKNWVRITFAAEPSLLEEALERVNTFCHSHCYEPKG</sequence>
<accession>A0ACB8ZZP2</accession>
<name>A0ACB8ZZP2_ARCLA</name>
<keyword evidence="2" id="KW-1185">Reference proteome</keyword>
<dbReference type="Proteomes" id="UP001055879">
    <property type="component" value="Linkage Group LG09"/>
</dbReference>
<proteinExistence type="predicted"/>
<reference evidence="2" key="1">
    <citation type="journal article" date="2022" name="Mol. Ecol. Resour.">
        <title>The genomes of chicory, endive, great burdock and yacon provide insights into Asteraceae palaeo-polyploidization history and plant inulin production.</title>
        <authorList>
            <person name="Fan W."/>
            <person name="Wang S."/>
            <person name="Wang H."/>
            <person name="Wang A."/>
            <person name="Jiang F."/>
            <person name="Liu H."/>
            <person name="Zhao H."/>
            <person name="Xu D."/>
            <person name="Zhang Y."/>
        </authorList>
    </citation>
    <scope>NUCLEOTIDE SEQUENCE [LARGE SCALE GENOMIC DNA]</scope>
    <source>
        <strain evidence="2">cv. Niubang</strain>
    </source>
</reference>
<protein>
    <submittedName>
        <fullName evidence="1">Uncharacterized protein</fullName>
    </submittedName>
</protein>
<evidence type="ECO:0000313" key="2">
    <source>
        <dbReference type="Proteomes" id="UP001055879"/>
    </source>
</evidence>
<gene>
    <name evidence="1" type="ORF">L6452_28577</name>
</gene>